<dbReference type="PROSITE" id="PS50941">
    <property type="entry name" value="CHIT_BIND_I_2"/>
    <property type="match status" value="2"/>
</dbReference>
<feature type="domain" description="Chitin-binding type-1" evidence="10">
    <location>
        <begin position="167"/>
        <end position="212"/>
    </location>
</feature>
<feature type="chain" id="PRO_5015763308" description="Chitin-binding type-1 domain-containing protein" evidence="9">
    <location>
        <begin position="19"/>
        <end position="212"/>
    </location>
</feature>
<evidence type="ECO:0000256" key="3">
    <source>
        <dbReference type="ARBA" id="ARBA00022723"/>
    </source>
</evidence>
<dbReference type="EMBL" id="NESQ01000181">
    <property type="protein sequence ID" value="PUU76646.1"/>
    <property type="molecule type" value="Genomic_DNA"/>
</dbReference>
<keyword evidence="8" id="KW-1015">Disulfide bond</keyword>
<dbReference type="Pfam" id="PF00187">
    <property type="entry name" value="Chitin_bind_1"/>
    <property type="match status" value="1"/>
</dbReference>
<dbReference type="STRING" id="42251.A0A2T6ZMH4"/>
<evidence type="ECO:0000313" key="12">
    <source>
        <dbReference type="Proteomes" id="UP000244722"/>
    </source>
</evidence>
<dbReference type="AlphaFoldDB" id="A0A2T6ZMH4"/>
<evidence type="ECO:0000256" key="1">
    <source>
        <dbReference type="ARBA" id="ARBA00001941"/>
    </source>
</evidence>
<keyword evidence="3" id="KW-0479">Metal-binding</keyword>
<dbReference type="InterPro" id="IPR001002">
    <property type="entry name" value="Chitin-bd_1"/>
</dbReference>
<comment type="caution">
    <text evidence="8">Lacks conserved residue(s) required for the propagation of feature annotation.</text>
</comment>
<proteinExistence type="predicted"/>
<feature type="disulfide bond" evidence="8">
    <location>
        <begin position="35"/>
        <end position="49"/>
    </location>
</feature>
<keyword evidence="12" id="KW-1185">Reference proteome</keyword>
<dbReference type="InterPro" id="IPR036861">
    <property type="entry name" value="Endochitinase-like_sf"/>
</dbReference>
<dbReference type="SUPFAM" id="SSF57016">
    <property type="entry name" value="Plant lectins/antimicrobial peptides"/>
    <property type="match status" value="3"/>
</dbReference>
<dbReference type="PANTHER" id="PTHR46471:SF2">
    <property type="entry name" value="CHITIN DEACETYLASE-RELATED"/>
    <property type="match status" value="1"/>
</dbReference>
<evidence type="ECO:0000256" key="4">
    <source>
        <dbReference type="ARBA" id="ARBA00022729"/>
    </source>
</evidence>
<dbReference type="PANTHER" id="PTHR46471">
    <property type="entry name" value="CHITIN DEACETYLASE"/>
    <property type="match status" value="1"/>
</dbReference>
<keyword evidence="6" id="KW-0119">Carbohydrate metabolism</keyword>
<evidence type="ECO:0000259" key="10">
    <source>
        <dbReference type="PROSITE" id="PS50941"/>
    </source>
</evidence>
<dbReference type="GO" id="GO:0016787">
    <property type="term" value="F:hydrolase activity"/>
    <property type="evidence" value="ECO:0007669"/>
    <property type="project" value="UniProtKB-KW"/>
</dbReference>
<name>A0A2T6ZMH4_TUBBO</name>
<comment type="cofactor">
    <cofactor evidence="1">
        <name>Co(2+)</name>
        <dbReference type="ChEBI" id="CHEBI:48828"/>
    </cofactor>
</comment>
<accession>A0A2T6ZMH4</accession>
<feature type="disulfide bond" evidence="8">
    <location>
        <begin position="30"/>
        <end position="42"/>
    </location>
</feature>
<organism evidence="11 12">
    <name type="scientific">Tuber borchii</name>
    <name type="common">White truffle</name>
    <dbReference type="NCBI Taxonomy" id="42251"/>
    <lineage>
        <taxon>Eukaryota</taxon>
        <taxon>Fungi</taxon>
        <taxon>Dikarya</taxon>
        <taxon>Ascomycota</taxon>
        <taxon>Pezizomycotina</taxon>
        <taxon>Pezizomycetes</taxon>
        <taxon>Pezizales</taxon>
        <taxon>Tuberaceae</taxon>
        <taxon>Tuber</taxon>
    </lineage>
</organism>
<dbReference type="SMART" id="SM00270">
    <property type="entry name" value="ChtBD1"/>
    <property type="match status" value="2"/>
</dbReference>
<dbReference type="GO" id="GO:0008061">
    <property type="term" value="F:chitin binding"/>
    <property type="evidence" value="ECO:0007669"/>
    <property type="project" value="UniProtKB-UniRule"/>
</dbReference>
<evidence type="ECO:0000313" key="11">
    <source>
        <dbReference type="EMBL" id="PUU76646.1"/>
    </source>
</evidence>
<dbReference type="GO" id="GO:0046872">
    <property type="term" value="F:metal ion binding"/>
    <property type="evidence" value="ECO:0007669"/>
    <property type="project" value="UniProtKB-KW"/>
</dbReference>
<feature type="disulfide bond" evidence="8">
    <location>
        <begin position="21"/>
        <end position="36"/>
    </location>
</feature>
<protein>
    <recommendedName>
        <fullName evidence="10">Chitin-binding type-1 domain-containing protein</fullName>
    </recommendedName>
</protein>
<feature type="disulfide bond" evidence="8">
    <location>
        <begin position="183"/>
        <end position="197"/>
    </location>
</feature>
<gene>
    <name evidence="11" type="ORF">B9Z19DRAFT_1102274</name>
</gene>
<evidence type="ECO:0000256" key="2">
    <source>
        <dbReference type="ARBA" id="ARBA00022669"/>
    </source>
</evidence>
<dbReference type="Gene3D" id="3.30.60.10">
    <property type="entry name" value="Endochitinase-like"/>
    <property type="match status" value="3"/>
</dbReference>
<evidence type="ECO:0000256" key="5">
    <source>
        <dbReference type="ARBA" id="ARBA00022801"/>
    </source>
</evidence>
<keyword evidence="2 8" id="KW-0147">Chitin-binding</keyword>
<evidence type="ECO:0000256" key="9">
    <source>
        <dbReference type="SAM" id="SignalP"/>
    </source>
</evidence>
<keyword evidence="7" id="KW-0170">Cobalt</keyword>
<evidence type="ECO:0000256" key="7">
    <source>
        <dbReference type="ARBA" id="ARBA00023285"/>
    </source>
</evidence>
<keyword evidence="5" id="KW-0378">Hydrolase</keyword>
<evidence type="ECO:0000256" key="6">
    <source>
        <dbReference type="ARBA" id="ARBA00023277"/>
    </source>
</evidence>
<dbReference type="Proteomes" id="UP000244722">
    <property type="component" value="Unassembled WGS sequence"/>
</dbReference>
<feature type="disulfide bond" evidence="8">
    <location>
        <begin position="178"/>
        <end position="190"/>
    </location>
</feature>
<feature type="domain" description="Chitin-binding type-1" evidence="10">
    <location>
        <begin position="18"/>
        <end position="67"/>
    </location>
</feature>
<comment type="caution">
    <text evidence="11">The sequence shown here is derived from an EMBL/GenBank/DDBJ whole genome shotgun (WGS) entry which is preliminary data.</text>
</comment>
<feature type="signal peptide" evidence="9">
    <location>
        <begin position="1"/>
        <end position="18"/>
    </location>
</feature>
<reference evidence="11 12" key="1">
    <citation type="submission" date="2017-04" db="EMBL/GenBank/DDBJ databases">
        <title>Draft genome sequence of Tuber borchii Vittad., a whitish edible truffle.</title>
        <authorList>
            <consortium name="DOE Joint Genome Institute"/>
            <person name="Murat C."/>
            <person name="Kuo A."/>
            <person name="Barry K.W."/>
            <person name="Clum A."/>
            <person name="Dockter R.B."/>
            <person name="Fauchery L."/>
            <person name="Iotti M."/>
            <person name="Kohler A."/>
            <person name="Labutti K."/>
            <person name="Lindquist E.A."/>
            <person name="Lipzen A."/>
            <person name="Ohm R.A."/>
            <person name="Wang M."/>
            <person name="Grigoriev I.V."/>
            <person name="Zambonelli A."/>
            <person name="Martin F.M."/>
        </authorList>
    </citation>
    <scope>NUCLEOTIDE SEQUENCE [LARGE SCALE GENOMIC DNA]</scope>
    <source>
        <strain evidence="11 12">Tbo3840</strain>
    </source>
</reference>
<evidence type="ECO:0000256" key="8">
    <source>
        <dbReference type="PROSITE-ProRule" id="PRU00261"/>
    </source>
</evidence>
<sequence length="212" mass="20811">MTRLSLFLVFGLVTSALAQNCGPTYGGQICEAGKCCSQYGWCDTSAAHCAPATCQKAYSGAGSSCAGTGGGGGGGGGTTTTNAGSYPSTVPSIDVCGAGSGGVSCPGAGPGGFYYRCCSRNGHCGPKNGEQAQSDYCGTGCQPGYGVCDQRPVPAAPPAPHGTASAAENCGPIVNKKCGGSLCCSGSNFCGTGTDFCGAANWCQVDWGTCHR</sequence>
<keyword evidence="4 9" id="KW-0732">Signal</keyword>
<dbReference type="OrthoDB" id="5985073at2759"/>